<evidence type="ECO:0000313" key="3">
    <source>
        <dbReference type="Proteomes" id="UP000299102"/>
    </source>
</evidence>
<accession>A0A4C1TRI5</accession>
<organism evidence="2 3">
    <name type="scientific">Eumeta variegata</name>
    <name type="common">Bagworm moth</name>
    <name type="synonym">Eumeta japonica</name>
    <dbReference type="NCBI Taxonomy" id="151549"/>
    <lineage>
        <taxon>Eukaryota</taxon>
        <taxon>Metazoa</taxon>
        <taxon>Ecdysozoa</taxon>
        <taxon>Arthropoda</taxon>
        <taxon>Hexapoda</taxon>
        <taxon>Insecta</taxon>
        <taxon>Pterygota</taxon>
        <taxon>Neoptera</taxon>
        <taxon>Endopterygota</taxon>
        <taxon>Lepidoptera</taxon>
        <taxon>Glossata</taxon>
        <taxon>Ditrysia</taxon>
        <taxon>Tineoidea</taxon>
        <taxon>Psychidae</taxon>
        <taxon>Oiketicinae</taxon>
        <taxon>Eumeta</taxon>
    </lineage>
</organism>
<dbReference type="AlphaFoldDB" id="A0A4C1TRI5"/>
<proteinExistence type="predicted"/>
<protein>
    <submittedName>
        <fullName evidence="2">Uncharacterized protein</fullName>
    </submittedName>
</protein>
<dbReference type="EMBL" id="BGZK01000080">
    <property type="protein sequence ID" value="GBP16610.1"/>
    <property type="molecule type" value="Genomic_DNA"/>
</dbReference>
<name>A0A4C1TRI5_EUMVA</name>
<reference evidence="2 3" key="1">
    <citation type="journal article" date="2019" name="Commun. Biol.">
        <title>The bagworm genome reveals a unique fibroin gene that provides high tensile strength.</title>
        <authorList>
            <person name="Kono N."/>
            <person name="Nakamura H."/>
            <person name="Ohtoshi R."/>
            <person name="Tomita M."/>
            <person name="Numata K."/>
            <person name="Arakawa K."/>
        </authorList>
    </citation>
    <scope>NUCLEOTIDE SEQUENCE [LARGE SCALE GENOMIC DNA]</scope>
</reference>
<gene>
    <name evidence="2" type="ORF">EVAR_19402_1</name>
</gene>
<sequence>MRVCINVNAARNAGVGTAIRAKEGCMFQDFANEKRGSEFWGAFLGARVNYARKVFLEFLRRLPRVMRFTGKRADDEGIEAVINVLKNHLNGNPTLIIGYYFRTPTNKVRNENVKVLKLRMASVVHLQFRVFEGQKSLRAINRVGGYRCPWTLAIPEESARIAGLFDRRMISDTVVRDGEEGREHDYLHHTHSSGGFAPRALFGLANESSSRQRRVGSRITVFGPVSKASKYEIKPNSSELKAITTAEQCNTKHSHYNIKALEVPKSTNRGQTAPAGNKLNSFRKEEKLRKVPKNSEGEGGSHEAIAGCVRRGSGCA</sequence>
<feature type="compositionally biased region" description="Basic and acidic residues" evidence="1">
    <location>
        <begin position="282"/>
        <end position="301"/>
    </location>
</feature>
<feature type="region of interest" description="Disordered" evidence="1">
    <location>
        <begin position="265"/>
        <end position="302"/>
    </location>
</feature>
<evidence type="ECO:0000313" key="2">
    <source>
        <dbReference type="EMBL" id="GBP16610.1"/>
    </source>
</evidence>
<keyword evidence="3" id="KW-1185">Reference proteome</keyword>
<dbReference type="Proteomes" id="UP000299102">
    <property type="component" value="Unassembled WGS sequence"/>
</dbReference>
<evidence type="ECO:0000256" key="1">
    <source>
        <dbReference type="SAM" id="MobiDB-lite"/>
    </source>
</evidence>
<comment type="caution">
    <text evidence="2">The sequence shown here is derived from an EMBL/GenBank/DDBJ whole genome shotgun (WGS) entry which is preliminary data.</text>
</comment>